<protein>
    <submittedName>
        <fullName evidence="2">Uncharacterized protein</fullName>
    </submittedName>
</protein>
<evidence type="ECO:0000313" key="3">
    <source>
        <dbReference type="Proteomes" id="UP001153404"/>
    </source>
</evidence>
<accession>A0A9X4KVI2</accession>
<feature type="transmembrane region" description="Helical" evidence="1">
    <location>
        <begin position="46"/>
        <end position="66"/>
    </location>
</feature>
<keyword evidence="1" id="KW-0472">Membrane</keyword>
<evidence type="ECO:0000313" key="2">
    <source>
        <dbReference type="EMBL" id="MDG0811655.1"/>
    </source>
</evidence>
<dbReference type="Proteomes" id="UP001153404">
    <property type="component" value="Unassembled WGS sequence"/>
</dbReference>
<dbReference type="RefSeq" id="WP_277534412.1">
    <property type="nucleotide sequence ID" value="NZ_JAPDIA010000007.1"/>
</dbReference>
<sequence length="258" mass="27556">MLFFSDMGAVLSLLLACAYTFAAAATGWLLAAALGRDTGTRLRTSSILALALIGGAIAWAADPSLLKPNWPRHVSMDDADSAAGADGASDVSSNGSSDGAAVGAFRPFTAGDPSLPGSYAYDAFTYGSGDDRRPAFGEEARLVSKTADASAYLKDWTLFRKWYWGFGPKSLPLNGSVWLPRGDGAFPLVLIVHGNHAMEDYSDGGVRLSWRAAREPRLPRRIRRRELPELFRLVGHPGSGYEASCLDAASAYRPAPRL</sequence>
<dbReference type="AlphaFoldDB" id="A0A9X4KVI2"/>
<proteinExistence type="predicted"/>
<gene>
    <name evidence="2" type="ORF">OMP40_21480</name>
</gene>
<keyword evidence="1" id="KW-0812">Transmembrane</keyword>
<dbReference type="EMBL" id="JAPDIA010000007">
    <property type="protein sequence ID" value="MDG0811655.1"/>
    <property type="molecule type" value="Genomic_DNA"/>
</dbReference>
<name>A0A9X4KVI2_9BACL</name>
<evidence type="ECO:0000256" key="1">
    <source>
        <dbReference type="SAM" id="Phobius"/>
    </source>
</evidence>
<keyword evidence="1" id="KW-1133">Transmembrane helix</keyword>
<reference evidence="2" key="1">
    <citation type="submission" date="2022-10" db="EMBL/GenBank/DDBJ databases">
        <title>Comparative genomic analysis of Cohnella hashimotonis sp. nov., isolated from the International Space Station.</title>
        <authorList>
            <person name="Simpson A."/>
            <person name="Venkateswaran K."/>
        </authorList>
    </citation>
    <scope>NUCLEOTIDE SEQUENCE</scope>
    <source>
        <strain evidence="2">DSM 28161</strain>
    </source>
</reference>
<keyword evidence="3" id="KW-1185">Reference proteome</keyword>
<organism evidence="2 3">
    <name type="scientific">Cohnella rhizosphaerae</name>
    <dbReference type="NCBI Taxonomy" id="1457232"/>
    <lineage>
        <taxon>Bacteria</taxon>
        <taxon>Bacillati</taxon>
        <taxon>Bacillota</taxon>
        <taxon>Bacilli</taxon>
        <taxon>Bacillales</taxon>
        <taxon>Paenibacillaceae</taxon>
        <taxon>Cohnella</taxon>
    </lineage>
</organism>
<comment type="caution">
    <text evidence="2">The sequence shown here is derived from an EMBL/GenBank/DDBJ whole genome shotgun (WGS) entry which is preliminary data.</text>
</comment>